<keyword evidence="2" id="KW-0812">Transmembrane</keyword>
<comment type="caution">
    <text evidence="3">The sequence shown here is derived from an EMBL/GenBank/DDBJ whole genome shotgun (WGS) entry which is preliminary data.</text>
</comment>
<dbReference type="EMBL" id="BRPK01000012">
    <property type="protein sequence ID" value="GLB43087.1"/>
    <property type="molecule type" value="Genomic_DNA"/>
</dbReference>
<gene>
    <name evidence="3" type="ORF">LshimejAT787_1205360</name>
</gene>
<feature type="compositionally biased region" description="Basic and acidic residues" evidence="1">
    <location>
        <begin position="254"/>
        <end position="269"/>
    </location>
</feature>
<feature type="region of interest" description="Disordered" evidence="1">
    <location>
        <begin position="221"/>
        <end position="300"/>
    </location>
</feature>
<evidence type="ECO:0000256" key="1">
    <source>
        <dbReference type="SAM" id="MobiDB-lite"/>
    </source>
</evidence>
<feature type="transmembrane region" description="Helical" evidence="2">
    <location>
        <begin position="99"/>
        <end position="123"/>
    </location>
</feature>
<feature type="region of interest" description="Disordered" evidence="1">
    <location>
        <begin position="56"/>
        <end position="96"/>
    </location>
</feature>
<dbReference type="AlphaFoldDB" id="A0A9P3PUE7"/>
<sequence length="300" mass="31114">MAGPMHCSWLVEGLKLAINPGSNGPAAQKQYVVRATRTSGEFLADSPAFEILAGTHTTSGSSVSSTSSGASRSTASTVSSSSSNTSTPPGLGRAKQSPVGAIVGGVLGGLALIAIILGLLLCLRHRREGKSSTSGDLEKSRLETRNSRLEPFTAIQPQASSSASTSTKRPLASNSPVTALVSTAGDSTDFISMSSPLLSSALPPSSPPVSDSVSSRAAAQAELRQQKRQLKQQIALAENGSPVSSPSANGSSPRSDDADVRQQLDDLRAQIRQLELRQAQASAPAWQENTPEEPPPDYNR</sequence>
<reference evidence="3" key="1">
    <citation type="submission" date="2022-07" db="EMBL/GenBank/DDBJ databases">
        <title>The genome of Lyophyllum shimeji provides insight into the initial evolution of ectomycorrhizal fungal genome.</title>
        <authorList>
            <person name="Kobayashi Y."/>
            <person name="Shibata T."/>
            <person name="Hirakawa H."/>
            <person name="Shigenobu S."/>
            <person name="Nishiyama T."/>
            <person name="Yamada A."/>
            <person name="Hasebe M."/>
            <person name="Kawaguchi M."/>
        </authorList>
    </citation>
    <scope>NUCLEOTIDE SEQUENCE</scope>
    <source>
        <strain evidence="3">AT787</strain>
    </source>
</reference>
<keyword evidence="2" id="KW-0472">Membrane</keyword>
<keyword evidence="4" id="KW-1185">Reference proteome</keyword>
<evidence type="ECO:0000256" key="2">
    <source>
        <dbReference type="SAM" id="Phobius"/>
    </source>
</evidence>
<dbReference type="Proteomes" id="UP001063166">
    <property type="component" value="Unassembled WGS sequence"/>
</dbReference>
<feature type="region of interest" description="Disordered" evidence="1">
    <location>
        <begin position="197"/>
        <end position="216"/>
    </location>
</feature>
<feature type="region of interest" description="Disordered" evidence="1">
    <location>
        <begin position="128"/>
        <end position="175"/>
    </location>
</feature>
<feature type="compositionally biased region" description="Low complexity" evidence="1">
    <location>
        <begin position="231"/>
        <end position="253"/>
    </location>
</feature>
<evidence type="ECO:0000313" key="4">
    <source>
        <dbReference type="Proteomes" id="UP001063166"/>
    </source>
</evidence>
<keyword evidence="2" id="KW-1133">Transmembrane helix</keyword>
<accession>A0A9P3PUE7</accession>
<proteinExistence type="predicted"/>
<feature type="compositionally biased region" description="Low complexity" evidence="1">
    <location>
        <begin position="57"/>
        <end position="87"/>
    </location>
</feature>
<feature type="compositionally biased region" description="Acidic residues" evidence="1">
    <location>
        <begin position="290"/>
        <end position="300"/>
    </location>
</feature>
<name>A0A9P3PUE7_LYOSH</name>
<feature type="compositionally biased region" description="Basic and acidic residues" evidence="1">
    <location>
        <begin position="136"/>
        <end position="148"/>
    </location>
</feature>
<organism evidence="3 4">
    <name type="scientific">Lyophyllum shimeji</name>
    <name type="common">Hon-shimeji</name>
    <name type="synonym">Tricholoma shimeji</name>
    <dbReference type="NCBI Taxonomy" id="47721"/>
    <lineage>
        <taxon>Eukaryota</taxon>
        <taxon>Fungi</taxon>
        <taxon>Dikarya</taxon>
        <taxon>Basidiomycota</taxon>
        <taxon>Agaricomycotina</taxon>
        <taxon>Agaricomycetes</taxon>
        <taxon>Agaricomycetidae</taxon>
        <taxon>Agaricales</taxon>
        <taxon>Tricholomatineae</taxon>
        <taxon>Lyophyllaceae</taxon>
        <taxon>Lyophyllum</taxon>
    </lineage>
</organism>
<evidence type="ECO:0000313" key="3">
    <source>
        <dbReference type="EMBL" id="GLB43087.1"/>
    </source>
</evidence>
<protein>
    <submittedName>
        <fullName evidence="3">Uncharacterized protein</fullName>
    </submittedName>
</protein>